<organism evidence="1 2">
    <name type="scientific">Arctium lappa</name>
    <name type="common">Greater burdock</name>
    <name type="synonym">Lappa major</name>
    <dbReference type="NCBI Taxonomy" id="4217"/>
    <lineage>
        <taxon>Eukaryota</taxon>
        <taxon>Viridiplantae</taxon>
        <taxon>Streptophyta</taxon>
        <taxon>Embryophyta</taxon>
        <taxon>Tracheophyta</taxon>
        <taxon>Spermatophyta</taxon>
        <taxon>Magnoliopsida</taxon>
        <taxon>eudicotyledons</taxon>
        <taxon>Gunneridae</taxon>
        <taxon>Pentapetalae</taxon>
        <taxon>asterids</taxon>
        <taxon>campanulids</taxon>
        <taxon>Asterales</taxon>
        <taxon>Asteraceae</taxon>
        <taxon>Carduoideae</taxon>
        <taxon>Cardueae</taxon>
        <taxon>Arctiinae</taxon>
        <taxon>Arctium</taxon>
    </lineage>
</organism>
<sequence length="188" mass="21527">MDFMMKQIRMLGQIYDLQKEVANQFFNLLWFMTVSADEADRKNLQRTEGSGKPGEGDRKKVLPSVKRGEDDRQNVLPSVKPGDELGNNTIGMKVELRQRPLFNVASDDDDFMNIPKPVPSSSTIILNSDKPIPRKITKRIVEGMKWITLNEDVICRENCIAQHIGSIHQDCNPGMKRRVVEETRDNRD</sequence>
<gene>
    <name evidence="1" type="ORF">L6452_35929</name>
</gene>
<name>A0ACB8Y8H9_ARCLA</name>
<dbReference type="EMBL" id="CM042059">
    <property type="protein sequence ID" value="KAI3681145.1"/>
    <property type="molecule type" value="Genomic_DNA"/>
</dbReference>
<keyword evidence="2" id="KW-1185">Reference proteome</keyword>
<accession>A0ACB8Y8H9</accession>
<reference evidence="1 2" key="2">
    <citation type="journal article" date="2022" name="Mol. Ecol. Resour.">
        <title>The genomes of chicory, endive, great burdock and yacon provide insights into Asteraceae paleo-polyploidization history and plant inulin production.</title>
        <authorList>
            <person name="Fan W."/>
            <person name="Wang S."/>
            <person name="Wang H."/>
            <person name="Wang A."/>
            <person name="Jiang F."/>
            <person name="Liu H."/>
            <person name="Zhao H."/>
            <person name="Xu D."/>
            <person name="Zhang Y."/>
        </authorList>
    </citation>
    <scope>NUCLEOTIDE SEQUENCE [LARGE SCALE GENOMIC DNA]</scope>
    <source>
        <strain evidence="2">cv. Niubang</strain>
    </source>
</reference>
<evidence type="ECO:0000313" key="1">
    <source>
        <dbReference type="EMBL" id="KAI3681145.1"/>
    </source>
</evidence>
<proteinExistence type="predicted"/>
<comment type="caution">
    <text evidence="1">The sequence shown here is derived from an EMBL/GenBank/DDBJ whole genome shotgun (WGS) entry which is preliminary data.</text>
</comment>
<dbReference type="Proteomes" id="UP001055879">
    <property type="component" value="Linkage Group LG13"/>
</dbReference>
<reference evidence="2" key="1">
    <citation type="journal article" date="2022" name="Mol. Ecol. Resour.">
        <title>The genomes of chicory, endive, great burdock and yacon provide insights into Asteraceae palaeo-polyploidization history and plant inulin production.</title>
        <authorList>
            <person name="Fan W."/>
            <person name="Wang S."/>
            <person name="Wang H."/>
            <person name="Wang A."/>
            <person name="Jiang F."/>
            <person name="Liu H."/>
            <person name="Zhao H."/>
            <person name="Xu D."/>
            <person name="Zhang Y."/>
        </authorList>
    </citation>
    <scope>NUCLEOTIDE SEQUENCE [LARGE SCALE GENOMIC DNA]</scope>
    <source>
        <strain evidence="2">cv. Niubang</strain>
    </source>
</reference>
<protein>
    <submittedName>
        <fullName evidence="1">Uncharacterized protein</fullName>
    </submittedName>
</protein>
<evidence type="ECO:0000313" key="2">
    <source>
        <dbReference type="Proteomes" id="UP001055879"/>
    </source>
</evidence>